<protein>
    <submittedName>
        <fullName evidence="1">Uncharacterized protein</fullName>
    </submittedName>
</protein>
<reference evidence="1 2" key="1">
    <citation type="journal article" date="2012" name="Eukaryot. Cell">
        <title>Genome sequence of the fungus Glarea lozoyensis: the first genome sequence of a species from the Helotiaceae family.</title>
        <authorList>
            <person name="Youssar L."/>
            <person name="Gruening B.A."/>
            <person name="Erxleben A."/>
            <person name="Guenther S."/>
            <person name="Huettel W."/>
        </authorList>
    </citation>
    <scope>NUCLEOTIDE SEQUENCE [LARGE SCALE GENOMIC DNA]</scope>
    <source>
        <strain evidence="2">ATCC 74030 / MF5533</strain>
    </source>
</reference>
<dbReference type="OrthoDB" id="4521980at2759"/>
<dbReference type="AlphaFoldDB" id="H0EST6"/>
<gene>
    <name evidence="1" type="ORF">M7I_5783</name>
</gene>
<proteinExistence type="predicted"/>
<dbReference type="Proteomes" id="UP000005446">
    <property type="component" value="Unassembled WGS sequence"/>
</dbReference>
<evidence type="ECO:0000313" key="1">
    <source>
        <dbReference type="EMBL" id="EHK98408.1"/>
    </source>
</evidence>
<comment type="caution">
    <text evidence="1">The sequence shown here is derived from an EMBL/GenBank/DDBJ whole genome shotgun (WGS) entry which is preliminary data.</text>
</comment>
<sequence>MQKPATAPWNLPLSTSDLQKLKAGFIPEDQDDKWYFYTSPTATEQLITVHIVRNMMNVEMFVLEVTASESSGGDIISAEIKSITWETSRGCLSEEEAKYEAVMLVRVVLRYKFTSMKLDVPHNSFKEYATKLGRSALGNDRLERSSFVFGVDVYG</sequence>
<keyword evidence="2" id="KW-1185">Reference proteome</keyword>
<dbReference type="HOGENOM" id="CLU_118689_1_0_1"/>
<organism evidence="1 2">
    <name type="scientific">Glarea lozoyensis (strain ATCC 74030 / MF5533)</name>
    <dbReference type="NCBI Taxonomy" id="1104152"/>
    <lineage>
        <taxon>Eukaryota</taxon>
        <taxon>Fungi</taxon>
        <taxon>Dikarya</taxon>
        <taxon>Ascomycota</taxon>
        <taxon>Pezizomycotina</taxon>
        <taxon>Leotiomycetes</taxon>
        <taxon>Helotiales</taxon>
        <taxon>Helotiaceae</taxon>
        <taxon>Glarea</taxon>
    </lineage>
</organism>
<accession>H0EST6</accession>
<dbReference type="InParanoid" id="H0EST6"/>
<dbReference type="EMBL" id="AGUE01000151">
    <property type="protein sequence ID" value="EHK98408.1"/>
    <property type="molecule type" value="Genomic_DNA"/>
</dbReference>
<evidence type="ECO:0000313" key="2">
    <source>
        <dbReference type="Proteomes" id="UP000005446"/>
    </source>
</evidence>
<name>H0EST6_GLAL7</name>